<dbReference type="InterPro" id="IPR002733">
    <property type="entry name" value="AMMECR1_domain"/>
</dbReference>
<dbReference type="Proteomes" id="UP000095342">
    <property type="component" value="Chromosome"/>
</dbReference>
<dbReference type="InterPro" id="IPR036071">
    <property type="entry name" value="AMMECR1_dom_sf"/>
</dbReference>
<dbReference type="KEGG" id="aaeo:BJI67_01585"/>
<protein>
    <recommendedName>
        <fullName evidence="1">AMMECR1 domain-containing protein</fullName>
    </recommendedName>
</protein>
<proteinExistence type="predicted"/>
<organism evidence="2 3">
    <name type="scientific">Acidihalobacter aeolianus</name>
    <dbReference type="NCBI Taxonomy" id="2792603"/>
    <lineage>
        <taxon>Bacteria</taxon>
        <taxon>Pseudomonadati</taxon>
        <taxon>Pseudomonadota</taxon>
        <taxon>Gammaproteobacteria</taxon>
        <taxon>Chromatiales</taxon>
        <taxon>Ectothiorhodospiraceae</taxon>
        <taxon>Acidihalobacter</taxon>
    </lineage>
</organism>
<gene>
    <name evidence="2" type="ORF">BJI67_01585</name>
</gene>
<dbReference type="InterPro" id="IPR027623">
    <property type="entry name" value="AmmeMemoSam_A"/>
</dbReference>
<feature type="domain" description="AMMECR1" evidence="1">
    <location>
        <begin position="14"/>
        <end position="192"/>
    </location>
</feature>
<dbReference type="InterPro" id="IPR023473">
    <property type="entry name" value="AMMECR1"/>
</dbReference>
<dbReference type="InterPro" id="IPR027485">
    <property type="entry name" value="AMMECR1_N"/>
</dbReference>
<dbReference type="PANTHER" id="PTHR13016">
    <property type="entry name" value="AMMECR1 HOMOLOG"/>
    <property type="match status" value="1"/>
</dbReference>
<dbReference type="EMBL" id="CP017448">
    <property type="protein sequence ID" value="AOV15937.1"/>
    <property type="molecule type" value="Genomic_DNA"/>
</dbReference>
<dbReference type="Pfam" id="PF01871">
    <property type="entry name" value="AMMECR1"/>
    <property type="match status" value="1"/>
</dbReference>
<evidence type="ECO:0000313" key="3">
    <source>
        <dbReference type="Proteomes" id="UP000095342"/>
    </source>
</evidence>
<dbReference type="Gene3D" id="3.30.1490.150">
    <property type="entry name" value="Hypothetical protein ph0010, domain 2"/>
    <property type="match status" value="1"/>
</dbReference>
<reference evidence="2 3" key="1">
    <citation type="submission" date="2016-09" db="EMBL/GenBank/DDBJ databases">
        <title>Acidihalobacter prosperus V6 (DSM14174).</title>
        <authorList>
            <person name="Khaleque H.N."/>
            <person name="Ramsay J.P."/>
            <person name="Murphy R.J.T."/>
            <person name="Kaksonen A.H."/>
            <person name="Boxall N.J."/>
            <person name="Watkin E.L.J."/>
        </authorList>
    </citation>
    <scope>NUCLEOTIDE SEQUENCE [LARGE SCALE GENOMIC DNA]</scope>
    <source>
        <strain evidence="2 3">V6</strain>
    </source>
</reference>
<dbReference type="PANTHER" id="PTHR13016:SF0">
    <property type="entry name" value="AMME SYNDROME CANDIDATE GENE 1 PROTEIN"/>
    <property type="match status" value="1"/>
</dbReference>
<dbReference type="NCBIfam" id="TIGR04335">
    <property type="entry name" value="AmmeMemoSam_A"/>
    <property type="match status" value="1"/>
</dbReference>
<dbReference type="NCBIfam" id="TIGR00296">
    <property type="entry name" value="TIGR00296 family protein"/>
    <property type="match status" value="1"/>
</dbReference>
<evidence type="ECO:0000313" key="2">
    <source>
        <dbReference type="EMBL" id="AOV15937.1"/>
    </source>
</evidence>
<dbReference type="PROSITE" id="PS51112">
    <property type="entry name" value="AMMECR1"/>
    <property type="match status" value="1"/>
</dbReference>
<sequence>MAPGPSPEAAYAPEERARLRDIAAASIRHGLTQGAPLAVGLGTLPAKLREPRATFVTLERSGRLRGCIGTLEARRPLAQDVADQAYAAAFRDPRFVPLEAGELPDLELKISVLSPPEALSAEAARALPDTLRPGIDGLIIEDGPHRATFLPSVWAQLPDPQDFVAALRQKAGLPPAGSNPNLRAFRYTTEEF</sequence>
<dbReference type="Gene3D" id="3.30.700.20">
    <property type="entry name" value="Hypothetical protein ph0010, domain 1"/>
    <property type="match status" value="1"/>
</dbReference>
<accession>A0A1D8K4Q3</accession>
<evidence type="ECO:0000259" key="1">
    <source>
        <dbReference type="PROSITE" id="PS51112"/>
    </source>
</evidence>
<dbReference type="SUPFAM" id="SSF143447">
    <property type="entry name" value="AMMECR1-like"/>
    <property type="match status" value="1"/>
</dbReference>
<name>A0A1D8K4Q3_9GAMM</name>
<dbReference type="RefSeq" id="WP_070071536.1">
    <property type="nucleotide sequence ID" value="NZ_CP017448.1"/>
</dbReference>
<dbReference type="AlphaFoldDB" id="A0A1D8K4Q3"/>
<keyword evidence="3" id="KW-1185">Reference proteome</keyword>